<evidence type="ECO:0000313" key="2">
    <source>
        <dbReference type="Proteomes" id="UP001229836"/>
    </source>
</evidence>
<accession>A0ABY8S0S4</accession>
<organism evidence="1 2">
    <name type="scientific">Acinetobacter corruptisaponis</name>
    <dbReference type="NCBI Taxonomy" id="3045147"/>
    <lineage>
        <taxon>Bacteria</taxon>
        <taxon>Pseudomonadati</taxon>
        <taxon>Pseudomonadota</taxon>
        <taxon>Gammaproteobacteria</taxon>
        <taxon>Moraxellales</taxon>
        <taxon>Moraxellaceae</taxon>
        <taxon>Acinetobacter</taxon>
    </lineage>
</organism>
<gene>
    <name evidence="1" type="ORF">QLH32_14610</name>
</gene>
<reference evidence="1 2" key="1">
    <citation type="submission" date="2023-05" db="EMBL/GenBank/DDBJ databases">
        <title>The complete genome of Acinetobacter sp. nov KCTC 92772.</title>
        <authorList>
            <person name="Zhou G."/>
        </authorList>
    </citation>
    <scope>NUCLEOTIDE SEQUENCE [LARGE SCALE GENOMIC DNA]</scope>
    <source>
        <strain evidence="1 2">KCTC 92772</strain>
    </source>
</reference>
<name>A0ABY8S0S4_9GAMM</name>
<dbReference type="EMBL" id="CP125669">
    <property type="protein sequence ID" value="WHP05237.1"/>
    <property type="molecule type" value="Genomic_DNA"/>
</dbReference>
<keyword evidence="2" id="KW-1185">Reference proteome</keyword>
<sequence length="70" mass="8402">MAIQYINRRDYPELDTILWDIQAEIVTAEFAFQMYERRWCYIEPNLLTDDEKLLIESLIKNIGHGHFLPS</sequence>
<dbReference type="Proteomes" id="UP001229836">
    <property type="component" value="Chromosome"/>
</dbReference>
<protein>
    <submittedName>
        <fullName evidence="1">Uncharacterized protein</fullName>
    </submittedName>
</protein>
<evidence type="ECO:0000313" key="1">
    <source>
        <dbReference type="EMBL" id="WHP05237.1"/>
    </source>
</evidence>
<dbReference type="RefSeq" id="WP_283266795.1">
    <property type="nucleotide sequence ID" value="NZ_CP125669.1"/>
</dbReference>
<proteinExistence type="predicted"/>